<name>A0A8H7NLX4_BIOOC</name>
<proteinExistence type="predicted"/>
<sequence>MKLSASSDALISTCGSQSSDISGTMPLKRVRRHSFRADDKIRVVIYVGEDFQLRASWRLDKVSIRSLSGRGDMEAACMILARNGFVRMSRPWDEVPVYQALGRAPVTTLINPSGAASPMPYPDTIYVFFGEDTAGEEARKNWLRFFDKIMDNPPCGFAGFSKREFRHNDLLLLQDTGVGLANRYEKALFLLHSHGFRPCHSKYHFTPQFRAPVEGSKSVRSPGAAGQTKGTEIGLSNGKAAAIFKLDGRVVAGPRLGNLEMGGTNLGDQPPVEAGPSTNLRRPPPQVAACVQEGGPVPPVLARTSPTAMMRACLRGLRSARDSLLDFFW</sequence>
<comment type="caution">
    <text evidence="2">The sequence shown here is derived from an EMBL/GenBank/DDBJ whole genome shotgun (WGS) entry which is preliminary data.</text>
</comment>
<organism evidence="2 3">
    <name type="scientific">Bionectria ochroleuca</name>
    <name type="common">Gliocladium roseum</name>
    <dbReference type="NCBI Taxonomy" id="29856"/>
    <lineage>
        <taxon>Eukaryota</taxon>
        <taxon>Fungi</taxon>
        <taxon>Dikarya</taxon>
        <taxon>Ascomycota</taxon>
        <taxon>Pezizomycotina</taxon>
        <taxon>Sordariomycetes</taxon>
        <taxon>Hypocreomycetidae</taxon>
        <taxon>Hypocreales</taxon>
        <taxon>Bionectriaceae</taxon>
        <taxon>Clonostachys</taxon>
    </lineage>
</organism>
<dbReference type="Proteomes" id="UP000616885">
    <property type="component" value="Unassembled WGS sequence"/>
</dbReference>
<reference evidence="2" key="1">
    <citation type="submission" date="2020-10" db="EMBL/GenBank/DDBJ databases">
        <title>High-Quality Genome Resource of Clonostachys rosea strain S41 by Oxford Nanopore Long-Read Sequencing.</title>
        <authorList>
            <person name="Wang H."/>
        </authorList>
    </citation>
    <scope>NUCLEOTIDE SEQUENCE</scope>
    <source>
        <strain evidence="2">S41</strain>
    </source>
</reference>
<dbReference type="EMBL" id="JADCTT010000001">
    <property type="protein sequence ID" value="KAF9758549.1"/>
    <property type="molecule type" value="Genomic_DNA"/>
</dbReference>
<evidence type="ECO:0000313" key="2">
    <source>
        <dbReference type="EMBL" id="KAF9758549.1"/>
    </source>
</evidence>
<evidence type="ECO:0000313" key="3">
    <source>
        <dbReference type="Proteomes" id="UP000616885"/>
    </source>
</evidence>
<accession>A0A8H7NLX4</accession>
<protein>
    <submittedName>
        <fullName evidence="2">Uncharacterized protein</fullName>
    </submittedName>
</protein>
<gene>
    <name evidence="2" type="ORF">IM811_000243</name>
</gene>
<feature type="region of interest" description="Disordered" evidence="1">
    <location>
        <begin position="261"/>
        <end position="281"/>
    </location>
</feature>
<dbReference type="AlphaFoldDB" id="A0A8H7NLX4"/>
<evidence type="ECO:0000256" key="1">
    <source>
        <dbReference type="SAM" id="MobiDB-lite"/>
    </source>
</evidence>